<dbReference type="Pfam" id="PF19561">
    <property type="entry name" value="DUF6083"/>
    <property type="match status" value="1"/>
</dbReference>
<gene>
    <name evidence="1" type="ORF">SGFS_058720</name>
</gene>
<reference evidence="1 2" key="2">
    <citation type="journal article" date="2023" name="ChemBioChem">
        <title>Acyltransferase Domain Exchange between Two Independent Type I Polyketide Synthases in the Same Producer Strain of Macrolide Antibiotics.</title>
        <authorList>
            <person name="Kudo F."/>
            <person name="Kishikawa K."/>
            <person name="Tsuboi K."/>
            <person name="Kido T."/>
            <person name="Usui T."/>
            <person name="Hashimoto J."/>
            <person name="Shin-Ya K."/>
            <person name="Miyanaga A."/>
            <person name="Eguchi T."/>
        </authorList>
    </citation>
    <scope>NUCLEOTIDE SEQUENCE [LARGE SCALE GENOMIC DNA]</scope>
    <source>
        <strain evidence="1 2">A-8890</strain>
    </source>
</reference>
<proteinExistence type="predicted"/>
<protein>
    <submittedName>
        <fullName evidence="1">Uncharacterized protein</fullName>
    </submittedName>
</protein>
<reference evidence="1 2" key="1">
    <citation type="journal article" date="2010" name="ChemBioChem">
        <title>Cloning and characterization of the biosynthetic gene cluster of 16-membered macrolide antibiotic FD-891: involvement of a dual functional cytochrome P450 monooxygenase catalyzing epoxidation and hydroxylation.</title>
        <authorList>
            <person name="Kudo F."/>
            <person name="Motegi A."/>
            <person name="Mizoue K."/>
            <person name="Eguchi T."/>
        </authorList>
    </citation>
    <scope>NUCLEOTIDE SEQUENCE [LARGE SCALE GENOMIC DNA]</scope>
    <source>
        <strain evidence="1 2">A-8890</strain>
    </source>
</reference>
<accession>A0ABM7FEZ5</accession>
<dbReference type="InterPro" id="IPR045729">
    <property type="entry name" value="DUF6083"/>
</dbReference>
<dbReference type="Proteomes" id="UP001321542">
    <property type="component" value="Chromosome"/>
</dbReference>
<name>A0ABM7FEZ5_9ACTN</name>
<evidence type="ECO:0000313" key="1">
    <source>
        <dbReference type="EMBL" id="BBC34578.1"/>
    </source>
</evidence>
<organism evidence="1 2">
    <name type="scientific">Streptomyces graminofaciens</name>
    <dbReference type="NCBI Taxonomy" id="68212"/>
    <lineage>
        <taxon>Bacteria</taxon>
        <taxon>Bacillati</taxon>
        <taxon>Actinomycetota</taxon>
        <taxon>Actinomycetes</taxon>
        <taxon>Kitasatosporales</taxon>
        <taxon>Streptomycetaceae</taxon>
        <taxon>Streptomyces</taxon>
    </lineage>
</organism>
<dbReference type="EMBL" id="AP018448">
    <property type="protein sequence ID" value="BBC34578.1"/>
    <property type="molecule type" value="Genomic_DNA"/>
</dbReference>
<evidence type="ECO:0000313" key="2">
    <source>
        <dbReference type="Proteomes" id="UP001321542"/>
    </source>
</evidence>
<keyword evidence="2" id="KW-1185">Reference proteome</keyword>
<sequence>MNGVPGTHTQKMAVLHSVSRPECLLCSSNGPDVRERGRIIPLSSELCDRCWNKVANDLALSEGATAAPEPEFDPDDVQWVEPRTCRHCDAPVRCYPTNYDRWVELATFELPAKKVPPRHRWRLMRPRAANTPISVATVAIRIGAIDPTPGEPVIPAHEFVCLMHEA</sequence>